<dbReference type="Gramene" id="AET1Gv20289700.1">
    <property type="protein sequence ID" value="AET1Gv20289700.1"/>
    <property type="gene ID" value="AET1Gv20289700"/>
</dbReference>
<dbReference type="AlphaFoldDB" id="A0A452Y4L4"/>
<accession>A0A452Y4L4</accession>
<dbReference type="Proteomes" id="UP000015105">
    <property type="component" value="Chromosome 1D"/>
</dbReference>
<organism evidence="1 2">
    <name type="scientific">Aegilops tauschii subsp. strangulata</name>
    <name type="common">Goatgrass</name>
    <dbReference type="NCBI Taxonomy" id="200361"/>
    <lineage>
        <taxon>Eukaryota</taxon>
        <taxon>Viridiplantae</taxon>
        <taxon>Streptophyta</taxon>
        <taxon>Embryophyta</taxon>
        <taxon>Tracheophyta</taxon>
        <taxon>Spermatophyta</taxon>
        <taxon>Magnoliopsida</taxon>
        <taxon>Liliopsida</taxon>
        <taxon>Poales</taxon>
        <taxon>Poaceae</taxon>
        <taxon>BOP clade</taxon>
        <taxon>Pooideae</taxon>
        <taxon>Triticodae</taxon>
        <taxon>Triticeae</taxon>
        <taxon>Triticinae</taxon>
        <taxon>Aegilops</taxon>
    </lineage>
</organism>
<name>A0A452Y4L4_AEGTS</name>
<reference evidence="1" key="5">
    <citation type="journal article" date="2021" name="G3 (Bethesda)">
        <title>Aegilops tauschii genome assembly Aet v5.0 features greater sequence contiguity and improved annotation.</title>
        <authorList>
            <person name="Wang L."/>
            <person name="Zhu T."/>
            <person name="Rodriguez J.C."/>
            <person name="Deal K.R."/>
            <person name="Dubcovsky J."/>
            <person name="McGuire P.E."/>
            <person name="Lux T."/>
            <person name="Spannagl M."/>
            <person name="Mayer K.F.X."/>
            <person name="Baldrich P."/>
            <person name="Meyers B.C."/>
            <person name="Huo N."/>
            <person name="Gu Y.Q."/>
            <person name="Zhou H."/>
            <person name="Devos K.M."/>
            <person name="Bennetzen J.L."/>
            <person name="Unver T."/>
            <person name="Budak H."/>
            <person name="Gulick P.J."/>
            <person name="Galiba G."/>
            <person name="Kalapos B."/>
            <person name="Nelson D.R."/>
            <person name="Li P."/>
            <person name="You F.M."/>
            <person name="Luo M.C."/>
            <person name="Dvorak J."/>
        </authorList>
    </citation>
    <scope>NUCLEOTIDE SEQUENCE [LARGE SCALE GENOMIC DNA]</scope>
    <source>
        <strain evidence="1">cv. AL8/78</strain>
    </source>
</reference>
<dbReference type="STRING" id="200361.A0A452Y4L4"/>
<dbReference type="EnsemblPlants" id="AET1Gv20289700.1">
    <property type="protein sequence ID" value="AET1Gv20289700.1"/>
    <property type="gene ID" value="AET1Gv20289700"/>
</dbReference>
<sequence length="89" mass="9928">LGPILWDFDALTMTFWRLGRRVRWEGVGGASLVTPQHQLATTTTEAEHPLLDHLLQQHGDLFTEPRGLPPARVYDHCIHLQPGSGPVVV</sequence>
<reference evidence="2" key="2">
    <citation type="journal article" date="2017" name="Nat. Plants">
        <title>The Aegilops tauschii genome reveals multiple impacts of transposons.</title>
        <authorList>
            <person name="Zhao G."/>
            <person name="Zou C."/>
            <person name="Li K."/>
            <person name="Wang K."/>
            <person name="Li T."/>
            <person name="Gao L."/>
            <person name="Zhang X."/>
            <person name="Wang H."/>
            <person name="Yang Z."/>
            <person name="Liu X."/>
            <person name="Jiang W."/>
            <person name="Mao L."/>
            <person name="Kong X."/>
            <person name="Jiao Y."/>
            <person name="Jia J."/>
        </authorList>
    </citation>
    <scope>NUCLEOTIDE SEQUENCE [LARGE SCALE GENOMIC DNA]</scope>
    <source>
        <strain evidence="2">cv. AL8/78</strain>
    </source>
</reference>
<reference evidence="1" key="4">
    <citation type="submission" date="2019-03" db="UniProtKB">
        <authorList>
            <consortium name="EnsemblPlants"/>
        </authorList>
    </citation>
    <scope>IDENTIFICATION</scope>
</reference>
<reference evidence="2" key="1">
    <citation type="journal article" date="2014" name="Science">
        <title>Ancient hybridizations among the ancestral genomes of bread wheat.</title>
        <authorList>
            <consortium name="International Wheat Genome Sequencing Consortium,"/>
            <person name="Marcussen T."/>
            <person name="Sandve S.R."/>
            <person name="Heier L."/>
            <person name="Spannagl M."/>
            <person name="Pfeifer M."/>
            <person name="Jakobsen K.S."/>
            <person name="Wulff B.B."/>
            <person name="Steuernagel B."/>
            <person name="Mayer K.F."/>
            <person name="Olsen O.A."/>
        </authorList>
    </citation>
    <scope>NUCLEOTIDE SEQUENCE [LARGE SCALE GENOMIC DNA]</scope>
    <source>
        <strain evidence="2">cv. AL8/78</strain>
    </source>
</reference>
<proteinExistence type="predicted"/>
<protein>
    <submittedName>
        <fullName evidence="1">Uncharacterized protein</fullName>
    </submittedName>
</protein>
<reference evidence="1" key="3">
    <citation type="journal article" date="2017" name="Nature">
        <title>Genome sequence of the progenitor of the wheat D genome Aegilops tauschii.</title>
        <authorList>
            <person name="Luo M.C."/>
            <person name="Gu Y.Q."/>
            <person name="Puiu D."/>
            <person name="Wang H."/>
            <person name="Twardziok S.O."/>
            <person name="Deal K.R."/>
            <person name="Huo N."/>
            <person name="Zhu T."/>
            <person name="Wang L."/>
            <person name="Wang Y."/>
            <person name="McGuire P.E."/>
            <person name="Liu S."/>
            <person name="Long H."/>
            <person name="Ramasamy R.K."/>
            <person name="Rodriguez J.C."/>
            <person name="Van S.L."/>
            <person name="Yuan L."/>
            <person name="Wang Z."/>
            <person name="Xia Z."/>
            <person name="Xiao L."/>
            <person name="Anderson O.D."/>
            <person name="Ouyang S."/>
            <person name="Liang Y."/>
            <person name="Zimin A.V."/>
            <person name="Pertea G."/>
            <person name="Qi P."/>
            <person name="Bennetzen J.L."/>
            <person name="Dai X."/>
            <person name="Dawson M.W."/>
            <person name="Muller H.G."/>
            <person name="Kugler K."/>
            <person name="Rivarola-Duarte L."/>
            <person name="Spannagl M."/>
            <person name="Mayer K.F.X."/>
            <person name="Lu F.H."/>
            <person name="Bevan M.W."/>
            <person name="Leroy P."/>
            <person name="Li P."/>
            <person name="You F.M."/>
            <person name="Sun Q."/>
            <person name="Liu Z."/>
            <person name="Lyons E."/>
            <person name="Wicker T."/>
            <person name="Salzberg S.L."/>
            <person name="Devos K.M."/>
            <person name="Dvorak J."/>
        </authorList>
    </citation>
    <scope>NUCLEOTIDE SEQUENCE [LARGE SCALE GENOMIC DNA]</scope>
    <source>
        <strain evidence="1">cv. AL8/78</strain>
    </source>
</reference>
<evidence type="ECO:0000313" key="2">
    <source>
        <dbReference type="Proteomes" id="UP000015105"/>
    </source>
</evidence>
<evidence type="ECO:0000313" key="1">
    <source>
        <dbReference type="EnsemblPlants" id="AET1Gv20289700.1"/>
    </source>
</evidence>
<keyword evidence="2" id="KW-1185">Reference proteome</keyword>